<dbReference type="OMA" id="FVFQCRE"/>
<dbReference type="AlphaFoldDB" id="R7V229"/>
<proteinExistence type="inferred from homology"/>
<evidence type="ECO:0000256" key="10">
    <source>
        <dbReference type="ARBA" id="ARBA00022989"/>
    </source>
</evidence>
<dbReference type="EnsemblMetazoa" id="CapteT127156">
    <property type="protein sequence ID" value="CapteP127156"/>
    <property type="gene ID" value="CapteG127156"/>
</dbReference>
<dbReference type="InterPro" id="IPR000727">
    <property type="entry name" value="T_SNARE_dom"/>
</dbReference>
<dbReference type="FunCoup" id="R7V229">
    <property type="interactions" value="1802"/>
</dbReference>
<dbReference type="EMBL" id="KB297987">
    <property type="protein sequence ID" value="ELU09741.1"/>
    <property type="molecule type" value="Genomic_DNA"/>
</dbReference>
<feature type="compositionally biased region" description="Basic and acidic residues" evidence="13">
    <location>
        <begin position="159"/>
        <end position="169"/>
    </location>
</feature>
<reference evidence="17" key="3">
    <citation type="submission" date="2015-06" db="UniProtKB">
        <authorList>
            <consortium name="EnsemblMetazoa"/>
        </authorList>
    </citation>
    <scope>IDENTIFICATION</scope>
</reference>
<evidence type="ECO:0000256" key="5">
    <source>
        <dbReference type="ARBA" id="ARBA00022448"/>
    </source>
</evidence>
<keyword evidence="10 14" id="KW-1133">Transmembrane helix</keyword>
<dbReference type="GO" id="GO:0031201">
    <property type="term" value="C:SNARE complex"/>
    <property type="evidence" value="ECO:0007669"/>
    <property type="project" value="TreeGrafter"/>
</dbReference>
<evidence type="ECO:0000313" key="17">
    <source>
        <dbReference type="EnsemblMetazoa" id="CapteP127156"/>
    </source>
</evidence>
<dbReference type="SUPFAM" id="SSF58038">
    <property type="entry name" value="SNARE fusion complex"/>
    <property type="match status" value="1"/>
</dbReference>
<dbReference type="PROSITE" id="PS50192">
    <property type="entry name" value="T_SNARE"/>
    <property type="match status" value="1"/>
</dbReference>
<dbReference type="Pfam" id="PF10496">
    <property type="entry name" value="Syntaxin-18_N"/>
    <property type="match status" value="1"/>
</dbReference>
<accession>R7V229</accession>
<sequence>MTDITNLFRATVKTVRTRQKKDKPIVDQSIIGSSKKRGEFAVKSRNVVVGITKLRDFLLEHQKEYLSGSNALGWERSTLTDADRDQIDNNAQVIIRTCSEAIKILRNEAFMNKLQPQVEEHRKSALALIDGYLKAVCKVYSEQKAIRVKRVVDKRRIARLEPGKRKTPDPTEYGNPQNDEGGKPSADKNSDEEEDEISPEEAQMFAVENEQLFDEMNSLVDDVKNIEGKVVEISRLQEIFADKILEQDSDINRIAETVVGTTENIKDANEEIREAIKNNAGMRVWILFFLTVCSFSLLFLDWYNP</sequence>
<evidence type="ECO:0000256" key="4">
    <source>
        <dbReference type="ARBA" id="ARBA00019409"/>
    </source>
</evidence>
<name>R7V229_CAPTE</name>
<evidence type="ECO:0000256" key="6">
    <source>
        <dbReference type="ARBA" id="ARBA00022692"/>
    </source>
</evidence>
<keyword evidence="18" id="KW-1185">Reference proteome</keyword>
<feature type="compositionally biased region" description="Acidic residues" evidence="13">
    <location>
        <begin position="190"/>
        <end position="199"/>
    </location>
</feature>
<evidence type="ECO:0000259" key="15">
    <source>
        <dbReference type="PROSITE" id="PS50192"/>
    </source>
</evidence>
<organism evidence="16">
    <name type="scientific">Capitella teleta</name>
    <name type="common">Polychaete worm</name>
    <dbReference type="NCBI Taxonomy" id="283909"/>
    <lineage>
        <taxon>Eukaryota</taxon>
        <taxon>Metazoa</taxon>
        <taxon>Spiralia</taxon>
        <taxon>Lophotrochozoa</taxon>
        <taxon>Annelida</taxon>
        <taxon>Polychaeta</taxon>
        <taxon>Sedentaria</taxon>
        <taxon>Scolecida</taxon>
        <taxon>Capitellidae</taxon>
        <taxon>Capitella</taxon>
    </lineage>
</organism>
<feature type="domain" description="T-SNARE coiled-coil homology" evidence="15">
    <location>
        <begin position="221"/>
        <end position="275"/>
    </location>
</feature>
<dbReference type="OrthoDB" id="342981at2759"/>
<dbReference type="Gene3D" id="1.20.5.110">
    <property type="match status" value="1"/>
</dbReference>
<dbReference type="CDD" id="cd15850">
    <property type="entry name" value="SNARE_syntaxin18"/>
    <property type="match status" value="1"/>
</dbReference>
<evidence type="ECO:0000256" key="11">
    <source>
        <dbReference type="ARBA" id="ARBA00023054"/>
    </source>
</evidence>
<keyword evidence="9" id="KW-0653">Protein transport</keyword>
<gene>
    <name evidence="16" type="ORF">CAPTEDRAFT_127156</name>
</gene>
<reference evidence="16 18" key="2">
    <citation type="journal article" date="2013" name="Nature">
        <title>Insights into bilaterian evolution from three spiralian genomes.</title>
        <authorList>
            <person name="Simakov O."/>
            <person name="Marletaz F."/>
            <person name="Cho S.J."/>
            <person name="Edsinger-Gonzales E."/>
            <person name="Havlak P."/>
            <person name="Hellsten U."/>
            <person name="Kuo D.H."/>
            <person name="Larsson T."/>
            <person name="Lv J."/>
            <person name="Arendt D."/>
            <person name="Savage R."/>
            <person name="Osoegawa K."/>
            <person name="de Jong P."/>
            <person name="Grimwood J."/>
            <person name="Chapman J.A."/>
            <person name="Shapiro H."/>
            <person name="Aerts A."/>
            <person name="Otillar R.P."/>
            <person name="Terry A.Y."/>
            <person name="Boore J.L."/>
            <person name="Grigoriev I.V."/>
            <person name="Lindberg D.R."/>
            <person name="Seaver E.C."/>
            <person name="Weisblat D.A."/>
            <person name="Putnam N.H."/>
            <person name="Rokhsar D.S."/>
        </authorList>
    </citation>
    <scope>NUCLEOTIDE SEQUENCE</scope>
    <source>
        <strain evidence="16 18">I ESC-2004</strain>
    </source>
</reference>
<dbReference type="PROSITE" id="PS00914">
    <property type="entry name" value="SYNTAXIN"/>
    <property type="match status" value="1"/>
</dbReference>
<keyword evidence="11" id="KW-0175">Coiled coil</keyword>
<keyword evidence="12 14" id="KW-0472">Membrane</keyword>
<evidence type="ECO:0000256" key="1">
    <source>
        <dbReference type="ARBA" id="ARBA00003746"/>
    </source>
</evidence>
<evidence type="ECO:0000256" key="3">
    <source>
        <dbReference type="ARBA" id="ARBA00009063"/>
    </source>
</evidence>
<evidence type="ECO:0000256" key="2">
    <source>
        <dbReference type="ARBA" id="ARBA00004163"/>
    </source>
</evidence>
<dbReference type="InterPro" id="IPR006012">
    <property type="entry name" value="Syntaxin/epimorphin_CS"/>
</dbReference>
<dbReference type="InterPro" id="IPR019529">
    <property type="entry name" value="Syntaxin-18_N"/>
</dbReference>
<comment type="subcellular location">
    <subcellularLocation>
        <location evidence="2">Endoplasmic reticulum membrane</location>
        <topology evidence="2">Single-pass type IV membrane protein</topology>
    </subcellularLocation>
</comment>
<evidence type="ECO:0000256" key="13">
    <source>
        <dbReference type="SAM" id="MobiDB-lite"/>
    </source>
</evidence>
<dbReference type="GO" id="GO:0005484">
    <property type="term" value="F:SNAP receptor activity"/>
    <property type="evidence" value="ECO:0007669"/>
    <property type="project" value="InterPro"/>
</dbReference>
<feature type="region of interest" description="Disordered" evidence="13">
    <location>
        <begin position="159"/>
        <end position="200"/>
    </location>
</feature>
<dbReference type="GO" id="GO:0006886">
    <property type="term" value="P:intracellular protein transport"/>
    <property type="evidence" value="ECO:0007669"/>
    <property type="project" value="InterPro"/>
</dbReference>
<dbReference type="Proteomes" id="UP000014760">
    <property type="component" value="Unassembled WGS sequence"/>
</dbReference>
<dbReference type="GO" id="GO:0005789">
    <property type="term" value="C:endoplasmic reticulum membrane"/>
    <property type="evidence" value="ECO:0007669"/>
    <property type="project" value="UniProtKB-SubCell"/>
</dbReference>
<dbReference type="EMBL" id="AMQN01006275">
    <property type="status" value="NOT_ANNOTATED_CDS"/>
    <property type="molecule type" value="Genomic_DNA"/>
</dbReference>
<dbReference type="PANTHER" id="PTHR15959">
    <property type="entry name" value="SYNTAXIN-18"/>
    <property type="match status" value="1"/>
</dbReference>
<dbReference type="SUPFAM" id="SSF47661">
    <property type="entry name" value="t-snare proteins"/>
    <property type="match status" value="1"/>
</dbReference>
<evidence type="ECO:0000313" key="16">
    <source>
        <dbReference type="EMBL" id="ELU09741.1"/>
    </source>
</evidence>
<dbReference type="PANTHER" id="PTHR15959:SF0">
    <property type="entry name" value="SYNTAXIN-18"/>
    <property type="match status" value="1"/>
</dbReference>
<keyword evidence="8" id="KW-0931">ER-Golgi transport</keyword>
<feature type="transmembrane region" description="Helical" evidence="14">
    <location>
        <begin position="284"/>
        <end position="303"/>
    </location>
</feature>
<evidence type="ECO:0000256" key="14">
    <source>
        <dbReference type="SAM" id="Phobius"/>
    </source>
</evidence>
<reference evidence="18" key="1">
    <citation type="submission" date="2012-12" db="EMBL/GenBank/DDBJ databases">
        <authorList>
            <person name="Hellsten U."/>
            <person name="Grimwood J."/>
            <person name="Chapman J.A."/>
            <person name="Shapiro H."/>
            <person name="Aerts A."/>
            <person name="Otillar R.P."/>
            <person name="Terry A.Y."/>
            <person name="Boore J.L."/>
            <person name="Simakov O."/>
            <person name="Marletaz F."/>
            <person name="Cho S.-J."/>
            <person name="Edsinger-Gonzales E."/>
            <person name="Havlak P."/>
            <person name="Kuo D.-H."/>
            <person name="Larsson T."/>
            <person name="Lv J."/>
            <person name="Arendt D."/>
            <person name="Savage R."/>
            <person name="Osoegawa K."/>
            <person name="de Jong P."/>
            <person name="Lindberg D.R."/>
            <person name="Seaver E.C."/>
            <person name="Weisblat D.A."/>
            <person name="Putnam N.H."/>
            <person name="Grigoriev I.V."/>
            <person name="Rokhsar D.S."/>
        </authorList>
    </citation>
    <scope>NUCLEOTIDE SEQUENCE</scope>
    <source>
        <strain evidence="18">I ESC-2004</strain>
    </source>
</reference>
<feature type="compositionally biased region" description="Basic and acidic residues" evidence="13">
    <location>
        <begin position="180"/>
        <end position="189"/>
    </location>
</feature>
<evidence type="ECO:0000256" key="7">
    <source>
        <dbReference type="ARBA" id="ARBA00022824"/>
    </source>
</evidence>
<evidence type="ECO:0000256" key="8">
    <source>
        <dbReference type="ARBA" id="ARBA00022892"/>
    </source>
</evidence>
<keyword evidence="7" id="KW-0256">Endoplasmic reticulum</keyword>
<dbReference type="HOGENOM" id="CLU_071402_1_0_1"/>
<evidence type="ECO:0000256" key="12">
    <source>
        <dbReference type="ARBA" id="ARBA00023136"/>
    </source>
</evidence>
<dbReference type="STRING" id="283909.R7V229"/>
<evidence type="ECO:0000256" key="9">
    <source>
        <dbReference type="ARBA" id="ARBA00022927"/>
    </source>
</evidence>
<dbReference type="InterPro" id="IPR010989">
    <property type="entry name" value="SNARE"/>
</dbReference>
<dbReference type="GO" id="GO:0006890">
    <property type="term" value="P:retrograde vesicle-mediated transport, Golgi to endoplasmic reticulum"/>
    <property type="evidence" value="ECO:0007669"/>
    <property type="project" value="TreeGrafter"/>
</dbReference>
<keyword evidence="6 14" id="KW-0812">Transmembrane</keyword>
<keyword evidence="5" id="KW-0813">Transport</keyword>
<protein>
    <recommendedName>
        <fullName evidence="4">Syntaxin-18</fullName>
    </recommendedName>
</protein>
<comment type="function">
    <text evidence="1">Syntaxin that may be involved in targeting and fusion of Golgi-derived retrograde transport vesicles with the ER.</text>
</comment>
<comment type="similarity">
    <text evidence="3">Belongs to the syntaxin family.</text>
</comment>
<dbReference type="FunFam" id="1.20.5.110:FF:000015">
    <property type="entry name" value="Syntaxin-18, putative"/>
    <property type="match status" value="1"/>
</dbReference>
<evidence type="ECO:0000313" key="18">
    <source>
        <dbReference type="Proteomes" id="UP000014760"/>
    </source>
</evidence>